<dbReference type="AlphaFoldDB" id="A0A7J7UPS3"/>
<evidence type="ECO:0000313" key="2">
    <source>
        <dbReference type="Proteomes" id="UP000527355"/>
    </source>
</evidence>
<sequence>MCSYLVPATTISTHLTGMVIVTSCNYIVPFSGKLRALYRHLHICLPNSSAMEETAQSPSFYQGRSNAFAQGHSGTQRLRETVALRLLSGLLTHWLWKTKFITLSSETLVIHSFSQLYNAL</sequence>
<reference evidence="1 2" key="1">
    <citation type="journal article" date="2020" name="Nature">
        <title>Six reference-quality genomes reveal evolution of bat adaptations.</title>
        <authorList>
            <person name="Jebb D."/>
            <person name="Huang Z."/>
            <person name="Pippel M."/>
            <person name="Hughes G.M."/>
            <person name="Lavrichenko K."/>
            <person name="Devanna P."/>
            <person name="Winkler S."/>
            <person name="Jermiin L.S."/>
            <person name="Skirmuntt E.C."/>
            <person name="Katzourakis A."/>
            <person name="Burkitt-Gray L."/>
            <person name="Ray D.A."/>
            <person name="Sullivan K.A.M."/>
            <person name="Roscito J.G."/>
            <person name="Kirilenko B.M."/>
            <person name="Davalos L.M."/>
            <person name="Corthals A.P."/>
            <person name="Power M.L."/>
            <person name="Jones G."/>
            <person name="Ransome R.D."/>
            <person name="Dechmann D.K.N."/>
            <person name="Locatelli A.G."/>
            <person name="Puechmaille S.J."/>
            <person name="Fedrigo O."/>
            <person name="Jarvis E.D."/>
            <person name="Hiller M."/>
            <person name="Vernes S.C."/>
            <person name="Myers E.W."/>
            <person name="Teeling E.C."/>
        </authorList>
    </citation>
    <scope>NUCLEOTIDE SEQUENCE [LARGE SCALE GENOMIC DNA]</scope>
    <source>
        <strain evidence="1">MMyoMyo1</strain>
        <tissue evidence="1">Flight muscle</tissue>
    </source>
</reference>
<accession>A0A7J7UPS3</accession>
<comment type="caution">
    <text evidence="1">The sequence shown here is derived from an EMBL/GenBank/DDBJ whole genome shotgun (WGS) entry which is preliminary data.</text>
</comment>
<evidence type="ECO:0000313" key="1">
    <source>
        <dbReference type="EMBL" id="KAF6314794.1"/>
    </source>
</evidence>
<proteinExistence type="predicted"/>
<organism evidence="1 2">
    <name type="scientific">Myotis myotis</name>
    <name type="common">Greater mouse-eared bat</name>
    <name type="synonym">Vespertilio myotis</name>
    <dbReference type="NCBI Taxonomy" id="51298"/>
    <lineage>
        <taxon>Eukaryota</taxon>
        <taxon>Metazoa</taxon>
        <taxon>Chordata</taxon>
        <taxon>Craniata</taxon>
        <taxon>Vertebrata</taxon>
        <taxon>Euteleostomi</taxon>
        <taxon>Mammalia</taxon>
        <taxon>Eutheria</taxon>
        <taxon>Laurasiatheria</taxon>
        <taxon>Chiroptera</taxon>
        <taxon>Yangochiroptera</taxon>
        <taxon>Vespertilionidae</taxon>
        <taxon>Myotis</taxon>
    </lineage>
</organism>
<gene>
    <name evidence="1" type="ORF">mMyoMyo1_008588</name>
</gene>
<dbReference type="EMBL" id="JABWUV010000012">
    <property type="protein sequence ID" value="KAF6314794.1"/>
    <property type="molecule type" value="Genomic_DNA"/>
</dbReference>
<keyword evidence="2" id="KW-1185">Reference proteome</keyword>
<dbReference type="Proteomes" id="UP000527355">
    <property type="component" value="Unassembled WGS sequence"/>
</dbReference>
<protein>
    <submittedName>
        <fullName evidence="1">Uncharacterized protein</fullName>
    </submittedName>
</protein>
<name>A0A7J7UPS3_MYOMY</name>